<comment type="caution">
    <text evidence="1">The sequence shown here is derived from an EMBL/GenBank/DDBJ whole genome shotgun (WGS) entry which is preliminary data.</text>
</comment>
<dbReference type="EMBL" id="LFZO01000532">
    <property type="protein sequence ID" value="KXT07775.1"/>
    <property type="molecule type" value="Genomic_DNA"/>
</dbReference>
<reference evidence="1 2" key="1">
    <citation type="submission" date="2015-07" db="EMBL/GenBank/DDBJ databases">
        <title>Comparative genomics of the Sigatoka disease complex on banana suggests a link between parallel evolutionary changes in Pseudocercospora fijiensis and Pseudocercospora eumusae and increased virulence on the banana host.</title>
        <authorList>
            <person name="Chang T.-C."/>
            <person name="Salvucci A."/>
            <person name="Crous P.W."/>
            <person name="Stergiopoulos I."/>
        </authorList>
    </citation>
    <scope>NUCLEOTIDE SEQUENCE [LARGE SCALE GENOMIC DNA]</scope>
    <source>
        <strain evidence="1 2">CBS 116634</strain>
    </source>
</reference>
<sequence length="85" mass="9937">MYQQSREDVQERVRSDQKAQVRATIYRMLRGKREDTKSRYHFGSIAVCDLPKMRKHIPGSSTPYAPEEEEIVIVEDVIVPSNRVM</sequence>
<dbReference type="AlphaFoldDB" id="A0A139HZ83"/>
<accession>A0A139HZ83</accession>
<keyword evidence="2" id="KW-1185">Reference proteome</keyword>
<organism evidence="1 2">
    <name type="scientific">Pseudocercospora musae</name>
    <dbReference type="NCBI Taxonomy" id="113226"/>
    <lineage>
        <taxon>Eukaryota</taxon>
        <taxon>Fungi</taxon>
        <taxon>Dikarya</taxon>
        <taxon>Ascomycota</taxon>
        <taxon>Pezizomycotina</taxon>
        <taxon>Dothideomycetes</taxon>
        <taxon>Dothideomycetidae</taxon>
        <taxon>Mycosphaerellales</taxon>
        <taxon>Mycosphaerellaceae</taxon>
        <taxon>Pseudocercospora</taxon>
    </lineage>
</organism>
<evidence type="ECO:0000313" key="2">
    <source>
        <dbReference type="Proteomes" id="UP000073492"/>
    </source>
</evidence>
<dbReference type="Proteomes" id="UP000073492">
    <property type="component" value="Unassembled WGS sequence"/>
</dbReference>
<proteinExistence type="predicted"/>
<dbReference type="OrthoDB" id="5417628at2759"/>
<evidence type="ECO:0000313" key="1">
    <source>
        <dbReference type="EMBL" id="KXT07775.1"/>
    </source>
</evidence>
<protein>
    <submittedName>
        <fullName evidence="1">Uncharacterized protein</fullName>
    </submittedName>
</protein>
<name>A0A139HZ83_9PEZI</name>
<gene>
    <name evidence="1" type="ORF">AC579_2790</name>
</gene>